<keyword evidence="2" id="KW-0418">Kinase</keyword>
<dbReference type="Gene3D" id="1.10.510.10">
    <property type="entry name" value="Transferase(Phosphotransferase) domain 1"/>
    <property type="match status" value="1"/>
</dbReference>
<organism evidence="2 3">
    <name type="scientific">Glarea lozoyensis (strain ATCC 20868 / MF5171)</name>
    <dbReference type="NCBI Taxonomy" id="1116229"/>
    <lineage>
        <taxon>Eukaryota</taxon>
        <taxon>Fungi</taxon>
        <taxon>Dikarya</taxon>
        <taxon>Ascomycota</taxon>
        <taxon>Pezizomycotina</taxon>
        <taxon>Leotiomycetes</taxon>
        <taxon>Helotiales</taxon>
        <taxon>Helotiaceae</taxon>
        <taxon>Glarea</taxon>
    </lineage>
</organism>
<evidence type="ECO:0000259" key="1">
    <source>
        <dbReference type="PROSITE" id="PS50011"/>
    </source>
</evidence>
<dbReference type="eggNOG" id="KOG0033">
    <property type="taxonomic scope" value="Eukaryota"/>
</dbReference>
<dbReference type="Pfam" id="PF00069">
    <property type="entry name" value="Pkinase"/>
    <property type="match status" value="1"/>
</dbReference>
<dbReference type="PANTHER" id="PTHR44167:SF30">
    <property type="entry name" value="PHOSPHORYLASE KINASE"/>
    <property type="match status" value="1"/>
</dbReference>
<keyword evidence="3" id="KW-1185">Reference proteome</keyword>
<dbReference type="InterPro" id="IPR011009">
    <property type="entry name" value="Kinase-like_dom_sf"/>
</dbReference>
<dbReference type="STRING" id="1116229.S3CKW6"/>
<dbReference type="GO" id="GO:0004674">
    <property type="term" value="F:protein serine/threonine kinase activity"/>
    <property type="evidence" value="ECO:0007669"/>
    <property type="project" value="TreeGrafter"/>
</dbReference>
<evidence type="ECO:0000313" key="3">
    <source>
        <dbReference type="Proteomes" id="UP000016922"/>
    </source>
</evidence>
<dbReference type="PANTHER" id="PTHR44167">
    <property type="entry name" value="OVARIAN-SPECIFIC SERINE/THREONINE-PROTEIN KINASE LOK-RELATED"/>
    <property type="match status" value="1"/>
</dbReference>
<reference evidence="2 3" key="1">
    <citation type="journal article" date="2013" name="BMC Genomics">
        <title>Genomics-driven discovery of the pneumocandin biosynthetic gene cluster in the fungus Glarea lozoyensis.</title>
        <authorList>
            <person name="Chen L."/>
            <person name="Yue Q."/>
            <person name="Zhang X."/>
            <person name="Xiang M."/>
            <person name="Wang C."/>
            <person name="Li S."/>
            <person name="Che Y."/>
            <person name="Ortiz-Lopez F.J."/>
            <person name="Bills G.F."/>
            <person name="Liu X."/>
            <person name="An Z."/>
        </authorList>
    </citation>
    <scope>NUCLEOTIDE SEQUENCE [LARGE SCALE GENOMIC DNA]</scope>
    <source>
        <strain evidence="3">ATCC 20868 / MF5171</strain>
    </source>
</reference>
<dbReference type="OrthoDB" id="4062651at2759"/>
<dbReference type="GO" id="GO:0005634">
    <property type="term" value="C:nucleus"/>
    <property type="evidence" value="ECO:0007669"/>
    <property type="project" value="TreeGrafter"/>
</dbReference>
<dbReference type="PROSITE" id="PS50011">
    <property type="entry name" value="PROTEIN_KINASE_DOM"/>
    <property type="match status" value="1"/>
</dbReference>
<dbReference type="SUPFAM" id="SSF56112">
    <property type="entry name" value="Protein kinase-like (PK-like)"/>
    <property type="match status" value="1"/>
</dbReference>
<keyword evidence="2" id="KW-0808">Transferase</keyword>
<name>S3CKW6_GLAL2</name>
<dbReference type="HOGENOM" id="CLU_054430_0_1_1"/>
<dbReference type="KEGG" id="glz:GLAREA_01746"/>
<evidence type="ECO:0000313" key="2">
    <source>
        <dbReference type="EMBL" id="EPE25834.1"/>
    </source>
</evidence>
<dbReference type="EMBL" id="KE145371">
    <property type="protein sequence ID" value="EPE25834.1"/>
    <property type="molecule type" value="Genomic_DNA"/>
</dbReference>
<protein>
    <submittedName>
        <fullName evidence="2">Protein kinase-like (PK-like)</fullName>
    </submittedName>
</protein>
<dbReference type="SMART" id="SM00220">
    <property type="entry name" value="S_TKc"/>
    <property type="match status" value="1"/>
</dbReference>
<dbReference type="Proteomes" id="UP000016922">
    <property type="component" value="Unassembled WGS sequence"/>
</dbReference>
<dbReference type="GO" id="GO:0044773">
    <property type="term" value="P:mitotic DNA damage checkpoint signaling"/>
    <property type="evidence" value="ECO:0007669"/>
    <property type="project" value="TreeGrafter"/>
</dbReference>
<gene>
    <name evidence="2" type="ORF">GLAREA_01746</name>
</gene>
<dbReference type="RefSeq" id="XP_008087153.1">
    <property type="nucleotide sequence ID" value="XM_008088962.1"/>
</dbReference>
<dbReference type="AlphaFoldDB" id="S3CKW6"/>
<accession>S3CKW6</accession>
<dbReference type="InterPro" id="IPR000719">
    <property type="entry name" value="Prot_kinase_dom"/>
</dbReference>
<dbReference type="GeneID" id="19460804"/>
<sequence>MSNVRTLVDGLPGAELFIYPFLETNFLQIIQKGLAEETKKSMLRSALQGLAALHERNIIHTARDIKPNNILVDYEEVDGRFSIKKVQIADLEDSAILPPGRFLKGTLCGNQMWRSPESWARSRQGFPSDVFSFGAVCIYVMLDDMALRPLEAELNASDSWRHILRLMVSFFGEDAGFKGLLRWIGEDNPFFERLIAIAGTFNEEKPQVPFGNWRYVDEKFRDLITKMTNLDPTRRITAVEALEHPWLAQND</sequence>
<dbReference type="OMA" id="WARSRQN"/>
<feature type="domain" description="Protein kinase" evidence="1">
    <location>
        <begin position="1"/>
        <end position="247"/>
    </location>
</feature>
<dbReference type="GO" id="GO:0005524">
    <property type="term" value="F:ATP binding"/>
    <property type="evidence" value="ECO:0007669"/>
    <property type="project" value="InterPro"/>
</dbReference>
<proteinExistence type="predicted"/>